<dbReference type="RefSeq" id="WP_191160820.1">
    <property type="nucleotide sequence ID" value="NZ_JACXAI010000032.1"/>
</dbReference>
<evidence type="ECO:0000313" key="3">
    <source>
        <dbReference type="Proteomes" id="UP000626844"/>
    </source>
</evidence>
<evidence type="ECO:0000256" key="1">
    <source>
        <dbReference type="ARBA" id="ARBA00023002"/>
    </source>
</evidence>
<keyword evidence="3" id="KW-1185">Reference proteome</keyword>
<name>A0A926RZR3_9BACI</name>
<dbReference type="AlphaFoldDB" id="A0A926RZR3"/>
<dbReference type="InterPro" id="IPR036188">
    <property type="entry name" value="FAD/NAD-bd_sf"/>
</dbReference>
<protein>
    <submittedName>
        <fullName evidence="2">NAD(P)-binding domain-containing protein</fullName>
    </submittedName>
</protein>
<dbReference type="Proteomes" id="UP000626844">
    <property type="component" value="Unassembled WGS sequence"/>
</dbReference>
<organism evidence="2 3">
    <name type="scientific">Metabacillus arenae</name>
    <dbReference type="NCBI Taxonomy" id="2771434"/>
    <lineage>
        <taxon>Bacteria</taxon>
        <taxon>Bacillati</taxon>
        <taxon>Bacillota</taxon>
        <taxon>Bacilli</taxon>
        <taxon>Bacillales</taxon>
        <taxon>Bacillaceae</taxon>
        <taxon>Metabacillus</taxon>
    </lineage>
</organism>
<dbReference type="PANTHER" id="PTHR43539:SF78">
    <property type="entry name" value="FLAVIN-CONTAINING MONOOXYGENASE"/>
    <property type="match status" value="1"/>
</dbReference>
<gene>
    <name evidence="2" type="ORF">IC621_20140</name>
</gene>
<dbReference type="PRINTS" id="PR00368">
    <property type="entry name" value="FADPNR"/>
</dbReference>
<dbReference type="InterPro" id="IPR050982">
    <property type="entry name" value="Auxin_biosynth/cation_transpt"/>
</dbReference>
<keyword evidence="1" id="KW-0560">Oxidoreductase</keyword>
<dbReference type="GO" id="GO:0004497">
    <property type="term" value="F:monooxygenase activity"/>
    <property type="evidence" value="ECO:0007669"/>
    <property type="project" value="TreeGrafter"/>
</dbReference>
<dbReference type="Gene3D" id="3.50.50.60">
    <property type="entry name" value="FAD/NAD(P)-binding domain"/>
    <property type="match status" value="1"/>
</dbReference>
<sequence length="458" mass="50779">MNTFTNALQDQGCCMAKNEVRPEELNPKQTNILPVAIIGAGPVGLAAAAHLAKRGESFILIEAGSHAGANILKWEHVRLFSPWKYNVDKTAADLLKQQGWSSPELDALPTGKELVEYYLDPLSKIKEIKPHLVLNTKVLSISRKDIDKMKNANRDRVPFILYTEADGDLQKIEARAVIDATGTWGNPNPAHSNGVWLKDEKNLQEQIYYGIPDVLGKEKKRYANKRLAVVGSGHSAMNALLELVKLTDQYPQTEILWIMRRNQVEDAYGGEEKDALAARGELGSRVHNLVDKGKLTVYTPYRIQSLVKKSDTIAIKGNYNGEETIIPEVQEIIVNTGSRPDFEMLREVRTSIDTATESVEALAPLIDPNIHSCGTVRPHGEKELRQPEKDFYIVGAKSYGRAPTFLMATGYEQVRSVVAHLVADYEAARKVELDLPETGVCNVNLNLKDPSIVANSCC</sequence>
<accession>A0A926RZR3</accession>
<proteinExistence type="predicted"/>
<dbReference type="SUPFAM" id="SSF51905">
    <property type="entry name" value="FAD/NAD(P)-binding domain"/>
    <property type="match status" value="1"/>
</dbReference>
<dbReference type="Pfam" id="PF13738">
    <property type="entry name" value="Pyr_redox_3"/>
    <property type="match status" value="1"/>
</dbReference>
<dbReference type="GO" id="GO:0050660">
    <property type="term" value="F:flavin adenine dinucleotide binding"/>
    <property type="evidence" value="ECO:0007669"/>
    <property type="project" value="TreeGrafter"/>
</dbReference>
<dbReference type="EMBL" id="JACXAI010000032">
    <property type="protein sequence ID" value="MBD1382517.1"/>
    <property type="molecule type" value="Genomic_DNA"/>
</dbReference>
<comment type="caution">
    <text evidence="2">The sequence shown here is derived from an EMBL/GenBank/DDBJ whole genome shotgun (WGS) entry which is preliminary data.</text>
</comment>
<evidence type="ECO:0000313" key="2">
    <source>
        <dbReference type="EMBL" id="MBD1382517.1"/>
    </source>
</evidence>
<dbReference type="PANTHER" id="PTHR43539">
    <property type="entry name" value="FLAVIN-BINDING MONOOXYGENASE-LIKE PROTEIN (AFU_ORTHOLOGUE AFUA_4G09220)"/>
    <property type="match status" value="1"/>
</dbReference>
<dbReference type="PRINTS" id="PR00411">
    <property type="entry name" value="PNDRDTASEI"/>
</dbReference>
<reference evidence="2" key="1">
    <citation type="submission" date="2020-09" db="EMBL/GenBank/DDBJ databases">
        <title>A novel bacterium of genus Bacillus, isolated from South China Sea.</title>
        <authorList>
            <person name="Huang H."/>
            <person name="Mo K."/>
            <person name="Hu Y."/>
        </authorList>
    </citation>
    <scope>NUCLEOTIDE SEQUENCE</scope>
    <source>
        <strain evidence="2">IB182487</strain>
    </source>
</reference>